<protein>
    <submittedName>
        <fullName evidence="5">Amino acid ABC transporter substrate-binding protein</fullName>
    </submittedName>
</protein>
<dbReference type="OrthoDB" id="8454826at2"/>
<dbReference type="SUPFAM" id="SSF53850">
    <property type="entry name" value="Periplasmic binding protein-like II"/>
    <property type="match status" value="1"/>
</dbReference>
<organism evidence="5 6">
    <name type="scientific">Quadrisphaera setariae</name>
    <dbReference type="NCBI Taxonomy" id="2593304"/>
    <lineage>
        <taxon>Bacteria</taxon>
        <taxon>Bacillati</taxon>
        <taxon>Actinomycetota</taxon>
        <taxon>Actinomycetes</taxon>
        <taxon>Kineosporiales</taxon>
        <taxon>Kineosporiaceae</taxon>
        <taxon>Quadrisphaera</taxon>
    </lineage>
</organism>
<dbReference type="PROSITE" id="PS51257">
    <property type="entry name" value="PROKAR_LIPOPROTEIN"/>
    <property type="match status" value="1"/>
</dbReference>
<dbReference type="AlphaFoldDB" id="A0A5C8ZCP2"/>
<sequence>MLRRPALLLAALAGASALLVAGCAPQDEAAGTGATSADGSASATTTASCSPADLKTLTPGVFTVATDTPAYEPWFSDNDPSNGKGYESAVAYAVAGQLGYSKDKVTWKVGSFNAAIAPGPKDFDVDINQFSITDERKQAVDFSTPYYDVAQAVVTDGASKAASVTDLAGLKDLRLGAQVGTTSYTAITDQIGPSQQPSVFNTNDDAVAALKNGQVDAIVVDLPTAFYMAGAQLDAGKVVGQLETPSGGATDTFGMVLDKGSPLTACVSRAVTTLREDGTLAKLQQEWLDEAAQAPVLK</sequence>
<evidence type="ECO:0000256" key="1">
    <source>
        <dbReference type="ARBA" id="ARBA00022729"/>
    </source>
</evidence>
<accession>A0A5C8ZCP2</accession>
<keyword evidence="6" id="KW-1185">Reference proteome</keyword>
<comment type="caution">
    <text evidence="5">The sequence shown here is derived from an EMBL/GenBank/DDBJ whole genome shotgun (WGS) entry which is preliminary data.</text>
</comment>
<evidence type="ECO:0000256" key="2">
    <source>
        <dbReference type="SAM" id="SignalP"/>
    </source>
</evidence>
<dbReference type="SMART" id="SM00062">
    <property type="entry name" value="PBPb"/>
    <property type="match status" value="1"/>
</dbReference>
<dbReference type="InterPro" id="IPR001638">
    <property type="entry name" value="Solute-binding_3/MltF_N"/>
</dbReference>
<dbReference type="GO" id="GO:0015276">
    <property type="term" value="F:ligand-gated monoatomic ion channel activity"/>
    <property type="evidence" value="ECO:0007669"/>
    <property type="project" value="InterPro"/>
</dbReference>
<proteinExistence type="predicted"/>
<dbReference type="EMBL" id="VKAC01000007">
    <property type="protein sequence ID" value="TXR55865.1"/>
    <property type="molecule type" value="Genomic_DNA"/>
</dbReference>
<dbReference type="Proteomes" id="UP000321234">
    <property type="component" value="Unassembled WGS sequence"/>
</dbReference>
<evidence type="ECO:0000259" key="4">
    <source>
        <dbReference type="SMART" id="SM00079"/>
    </source>
</evidence>
<feature type="signal peptide" evidence="2">
    <location>
        <begin position="1"/>
        <end position="21"/>
    </location>
</feature>
<dbReference type="PANTHER" id="PTHR35936:SF17">
    <property type="entry name" value="ARGININE-BINDING EXTRACELLULAR PROTEIN ARTP"/>
    <property type="match status" value="1"/>
</dbReference>
<dbReference type="RefSeq" id="WP_147926920.1">
    <property type="nucleotide sequence ID" value="NZ_VKAC01000007.1"/>
</dbReference>
<dbReference type="PANTHER" id="PTHR35936">
    <property type="entry name" value="MEMBRANE-BOUND LYTIC MUREIN TRANSGLYCOSYLASE F"/>
    <property type="match status" value="1"/>
</dbReference>
<dbReference type="Gene3D" id="3.40.190.10">
    <property type="entry name" value="Periplasmic binding protein-like II"/>
    <property type="match status" value="2"/>
</dbReference>
<feature type="domain" description="Ionotropic glutamate receptor C-terminal" evidence="4">
    <location>
        <begin position="61"/>
        <end position="290"/>
    </location>
</feature>
<evidence type="ECO:0000259" key="3">
    <source>
        <dbReference type="SMART" id="SM00062"/>
    </source>
</evidence>
<evidence type="ECO:0000313" key="5">
    <source>
        <dbReference type="EMBL" id="TXR55865.1"/>
    </source>
</evidence>
<feature type="domain" description="Solute-binding protein family 3/N-terminal" evidence="3">
    <location>
        <begin position="61"/>
        <end position="291"/>
    </location>
</feature>
<dbReference type="SMART" id="SM00079">
    <property type="entry name" value="PBPe"/>
    <property type="match status" value="1"/>
</dbReference>
<name>A0A5C8ZCP2_9ACTN</name>
<dbReference type="Pfam" id="PF00497">
    <property type="entry name" value="SBP_bac_3"/>
    <property type="match status" value="1"/>
</dbReference>
<dbReference type="CDD" id="cd13530">
    <property type="entry name" value="PBP2_peptides_like"/>
    <property type="match status" value="1"/>
</dbReference>
<dbReference type="InterPro" id="IPR001320">
    <property type="entry name" value="Iontro_rcpt_C"/>
</dbReference>
<feature type="chain" id="PRO_5038754680" evidence="2">
    <location>
        <begin position="22"/>
        <end position="298"/>
    </location>
</feature>
<gene>
    <name evidence="5" type="ORF">FMM08_13740</name>
</gene>
<dbReference type="GO" id="GO:0016020">
    <property type="term" value="C:membrane"/>
    <property type="evidence" value="ECO:0007669"/>
    <property type="project" value="InterPro"/>
</dbReference>
<keyword evidence="1 2" id="KW-0732">Signal</keyword>
<reference evidence="5 6" key="1">
    <citation type="submission" date="2019-07" db="EMBL/GenBank/DDBJ databases">
        <title>Quadrisphaera sp. strain DD2A genome sequencing and assembly.</title>
        <authorList>
            <person name="Kim I."/>
        </authorList>
    </citation>
    <scope>NUCLEOTIDE SEQUENCE [LARGE SCALE GENOMIC DNA]</scope>
    <source>
        <strain evidence="5 6">DD2A</strain>
    </source>
</reference>
<evidence type="ECO:0000313" key="6">
    <source>
        <dbReference type="Proteomes" id="UP000321234"/>
    </source>
</evidence>